<keyword evidence="1" id="KW-0472">Membrane</keyword>
<sequence>MARTTKGRVSFRSLADKQLQNSQFLGPLKRYLGHHFLWQFNRHTVAGGAAIGLFFGILIPFFQIFFACFGAIVLRVNLPVAAACTLITNPLTFPPIYYLAYRIGDSMVSRFAISAKQAIESEAVSIAGVTENVSRLTAWFQGLLGGIQDVGLPLAIGLLVLSVSVSLTAYLVIKAVWSLRVRRQWWIRKAHRGRTSS</sequence>
<feature type="domain" description="DUF2062" evidence="2">
    <location>
        <begin position="28"/>
        <end position="185"/>
    </location>
</feature>
<keyword evidence="4" id="KW-1185">Reference proteome</keyword>
<dbReference type="RefSeq" id="WP_326509739.1">
    <property type="nucleotide sequence ID" value="NZ_JAWIIV010000044.1"/>
</dbReference>
<evidence type="ECO:0000313" key="3">
    <source>
        <dbReference type="EMBL" id="MEC4723116.1"/>
    </source>
</evidence>
<keyword evidence="1" id="KW-1133">Transmembrane helix</keyword>
<evidence type="ECO:0000256" key="1">
    <source>
        <dbReference type="SAM" id="Phobius"/>
    </source>
</evidence>
<dbReference type="PANTHER" id="PTHR40547">
    <property type="entry name" value="SLL0298 PROTEIN"/>
    <property type="match status" value="1"/>
</dbReference>
<proteinExistence type="predicted"/>
<accession>A0ABU6JHJ3</accession>
<dbReference type="PANTHER" id="PTHR40547:SF1">
    <property type="entry name" value="SLL0298 PROTEIN"/>
    <property type="match status" value="1"/>
</dbReference>
<evidence type="ECO:0000259" key="2">
    <source>
        <dbReference type="Pfam" id="PF09835"/>
    </source>
</evidence>
<feature type="transmembrane region" description="Helical" evidence="1">
    <location>
        <begin position="45"/>
        <end position="73"/>
    </location>
</feature>
<protein>
    <submittedName>
        <fullName evidence="3">DUF2062 domain-containing protein</fullName>
    </submittedName>
</protein>
<name>A0ABU6JHJ3_9BURK</name>
<dbReference type="InterPro" id="IPR018639">
    <property type="entry name" value="DUF2062"/>
</dbReference>
<keyword evidence="1" id="KW-0812">Transmembrane</keyword>
<gene>
    <name evidence="3" type="ORF">RY831_28560</name>
</gene>
<organism evidence="3 4">
    <name type="scientific">Noviherbaspirillum album</name>
    <dbReference type="NCBI Taxonomy" id="3080276"/>
    <lineage>
        <taxon>Bacteria</taxon>
        <taxon>Pseudomonadati</taxon>
        <taxon>Pseudomonadota</taxon>
        <taxon>Betaproteobacteria</taxon>
        <taxon>Burkholderiales</taxon>
        <taxon>Oxalobacteraceae</taxon>
        <taxon>Noviherbaspirillum</taxon>
    </lineage>
</organism>
<evidence type="ECO:0000313" key="4">
    <source>
        <dbReference type="Proteomes" id="UP001352263"/>
    </source>
</evidence>
<dbReference type="EMBL" id="JAWIIV010000044">
    <property type="protein sequence ID" value="MEC4723116.1"/>
    <property type="molecule type" value="Genomic_DNA"/>
</dbReference>
<feature type="transmembrane region" description="Helical" evidence="1">
    <location>
        <begin position="150"/>
        <end position="173"/>
    </location>
</feature>
<comment type="caution">
    <text evidence="3">The sequence shown here is derived from an EMBL/GenBank/DDBJ whole genome shotgun (WGS) entry which is preliminary data.</text>
</comment>
<reference evidence="3 4" key="1">
    <citation type="submission" date="2023-10" db="EMBL/GenBank/DDBJ databases">
        <title>Noviherbaspirillum sp. CPCC 100848 genome assembly.</title>
        <authorList>
            <person name="Li X.Y."/>
            <person name="Fang X.M."/>
        </authorList>
    </citation>
    <scope>NUCLEOTIDE SEQUENCE [LARGE SCALE GENOMIC DNA]</scope>
    <source>
        <strain evidence="3 4">CPCC 100848</strain>
    </source>
</reference>
<dbReference type="Pfam" id="PF09835">
    <property type="entry name" value="DUF2062"/>
    <property type="match status" value="1"/>
</dbReference>
<dbReference type="Proteomes" id="UP001352263">
    <property type="component" value="Unassembled WGS sequence"/>
</dbReference>